<keyword evidence="15" id="KW-1185">Reference proteome</keyword>
<dbReference type="CDD" id="cd05474">
    <property type="entry name" value="SAP_like"/>
    <property type="match status" value="1"/>
</dbReference>
<dbReference type="Gene3D" id="2.40.70.10">
    <property type="entry name" value="Acid Proteases"/>
    <property type="match status" value="2"/>
</dbReference>
<feature type="active site" evidence="8">
    <location>
        <position position="71"/>
    </location>
</feature>
<dbReference type="InterPro" id="IPR001969">
    <property type="entry name" value="Aspartic_peptidase_AS"/>
</dbReference>
<keyword evidence="3 12" id="KW-0732">Signal</keyword>
<dbReference type="InterPro" id="IPR033121">
    <property type="entry name" value="PEPTIDASE_A1"/>
</dbReference>
<feature type="domain" description="Peptidase A1" evidence="13">
    <location>
        <begin position="53"/>
        <end position="405"/>
    </location>
</feature>
<keyword evidence="11" id="KW-0812">Transmembrane</keyword>
<dbReference type="InterPro" id="IPR033876">
    <property type="entry name" value="SAP-like"/>
</dbReference>
<feature type="chain" id="PRO_5007902922" description="Probable aspartic-type endopeptidase OPSB" evidence="12">
    <location>
        <begin position="19"/>
        <end position="491"/>
    </location>
</feature>
<feature type="compositionally biased region" description="Low complexity" evidence="10">
    <location>
        <begin position="103"/>
        <end position="112"/>
    </location>
</feature>
<evidence type="ECO:0000256" key="9">
    <source>
        <dbReference type="RuleBase" id="RU000454"/>
    </source>
</evidence>
<protein>
    <recommendedName>
        <fullName evidence="7">Probable aspartic-type endopeptidase OPSB</fullName>
    </recommendedName>
    <alternativeName>
        <fullName evidence="6">Probable aspartic-type endopeptidase opsB</fullName>
    </alternativeName>
</protein>
<evidence type="ECO:0000256" key="12">
    <source>
        <dbReference type="SAM" id="SignalP"/>
    </source>
</evidence>
<feature type="signal peptide" evidence="12">
    <location>
        <begin position="1"/>
        <end position="18"/>
    </location>
</feature>
<evidence type="ECO:0000256" key="7">
    <source>
        <dbReference type="ARBA" id="ARBA00068059"/>
    </source>
</evidence>
<keyword evidence="11" id="KW-1133">Transmembrane helix</keyword>
<dbReference type="InterPro" id="IPR021109">
    <property type="entry name" value="Peptidase_aspartic_dom_sf"/>
</dbReference>
<keyword evidence="11" id="KW-0472">Membrane</keyword>
<evidence type="ECO:0000256" key="5">
    <source>
        <dbReference type="ARBA" id="ARBA00022801"/>
    </source>
</evidence>
<evidence type="ECO:0000256" key="4">
    <source>
        <dbReference type="ARBA" id="ARBA00022750"/>
    </source>
</evidence>
<dbReference type="PROSITE" id="PS51767">
    <property type="entry name" value="PEPTIDASE_A1"/>
    <property type="match status" value="1"/>
</dbReference>
<evidence type="ECO:0000256" key="6">
    <source>
        <dbReference type="ARBA" id="ARBA00067536"/>
    </source>
</evidence>
<dbReference type="PRINTS" id="PR00792">
    <property type="entry name" value="PEPSIN"/>
</dbReference>
<feature type="region of interest" description="Disordered" evidence="10">
    <location>
        <begin position="427"/>
        <end position="458"/>
    </location>
</feature>
<dbReference type="GO" id="GO:0004190">
    <property type="term" value="F:aspartic-type endopeptidase activity"/>
    <property type="evidence" value="ECO:0007669"/>
    <property type="project" value="UniProtKB-KW"/>
</dbReference>
<feature type="compositionally biased region" description="Low complexity" evidence="10">
    <location>
        <begin position="437"/>
        <end position="458"/>
    </location>
</feature>
<evidence type="ECO:0000259" key="13">
    <source>
        <dbReference type="PROSITE" id="PS51767"/>
    </source>
</evidence>
<evidence type="ECO:0000256" key="8">
    <source>
        <dbReference type="PIRSR" id="PIRSR601461-1"/>
    </source>
</evidence>
<dbReference type="PANTHER" id="PTHR47966:SF65">
    <property type="entry name" value="ASPARTIC-TYPE ENDOPEPTIDASE"/>
    <property type="match status" value="1"/>
</dbReference>
<dbReference type="InterPro" id="IPR001461">
    <property type="entry name" value="Aspartic_peptidase_A1"/>
</dbReference>
<dbReference type="OrthoDB" id="771136at2759"/>
<evidence type="ECO:0000256" key="1">
    <source>
        <dbReference type="ARBA" id="ARBA00007447"/>
    </source>
</evidence>
<comment type="caution">
    <text evidence="14">The sequence shown here is derived from an EMBL/GenBank/DDBJ whole genome shotgun (WGS) entry which is preliminary data.</text>
</comment>
<evidence type="ECO:0000256" key="3">
    <source>
        <dbReference type="ARBA" id="ARBA00022729"/>
    </source>
</evidence>
<dbReference type="GO" id="GO:0006508">
    <property type="term" value="P:proteolysis"/>
    <property type="evidence" value="ECO:0007669"/>
    <property type="project" value="UniProtKB-KW"/>
</dbReference>
<dbReference type="AlphaFoldDB" id="A0A169YK37"/>
<dbReference type="Proteomes" id="UP000076881">
    <property type="component" value="Unassembled WGS sequence"/>
</dbReference>
<dbReference type="EMBL" id="AZHF01000001">
    <property type="protein sequence ID" value="OAA82264.1"/>
    <property type="molecule type" value="Genomic_DNA"/>
</dbReference>
<organism evidence="14 15">
    <name type="scientific">Akanthomyces lecanii RCEF 1005</name>
    <dbReference type="NCBI Taxonomy" id="1081108"/>
    <lineage>
        <taxon>Eukaryota</taxon>
        <taxon>Fungi</taxon>
        <taxon>Dikarya</taxon>
        <taxon>Ascomycota</taxon>
        <taxon>Pezizomycotina</taxon>
        <taxon>Sordariomycetes</taxon>
        <taxon>Hypocreomycetidae</taxon>
        <taxon>Hypocreales</taxon>
        <taxon>Cordycipitaceae</taxon>
        <taxon>Akanthomyces</taxon>
        <taxon>Cordyceps confragosa</taxon>
    </lineage>
</organism>
<sequence length="491" mass="50822">MKAAAATVTALLSASATAQYVLMDFEKRPHSNLQRRASSVESDISNLRQDGGYFIDVAVGTPGQKFSLQLDTGSSDVWVPSSGSSACQAKSDKITRPGESDGCSKGSFTSSKSSTFQPFDEGTFQIQYVDKSSAKGSYFLDSFELGGVTIKNLTMGLAEETDIPFGLVGIGYKGNEASLQTVRDTYPNLPIAMQTSGNIKTVAYSLWLNDLDASKGNLLFGAIDTEKYQGDLARLDLLPSGGTTGQVVEFNVPLTSVGGYSSSGSDSFSSSSFPITALLDSGTTLSYLPTDITNQIWNEVGAAYSQDLGVAVVPCTYSTSKAYLSFGFGGSQGPRINVTMDELVLEQAGVTISTGRHKSTPGCTFGIQAQPASSDGSASSYLLGDSFLRSAYVVYDLENNQVAIAPTKFNASASNVVPFPSKGATIPSSTPVAGANTTTSGSGSSGTPGYDASSGFQSESGESGATAIGLSALGLVAVSMSTFFAVLASAI</sequence>
<dbReference type="FunFam" id="2.40.70.10:FF:000011">
    <property type="entry name" value="Aspartic protease"/>
    <property type="match status" value="1"/>
</dbReference>
<evidence type="ECO:0000256" key="11">
    <source>
        <dbReference type="SAM" id="Phobius"/>
    </source>
</evidence>
<keyword evidence="2 9" id="KW-0645">Protease</keyword>
<feature type="compositionally biased region" description="Basic and acidic residues" evidence="10">
    <location>
        <begin position="90"/>
        <end position="99"/>
    </location>
</feature>
<evidence type="ECO:0000313" key="14">
    <source>
        <dbReference type="EMBL" id="OAA82264.1"/>
    </source>
</evidence>
<reference evidence="14 15" key="1">
    <citation type="journal article" date="2016" name="Genome Biol. Evol.">
        <title>Divergent and convergent evolution of fungal pathogenicity.</title>
        <authorList>
            <person name="Shang Y."/>
            <person name="Xiao G."/>
            <person name="Zheng P."/>
            <person name="Cen K."/>
            <person name="Zhan S."/>
            <person name="Wang C."/>
        </authorList>
    </citation>
    <scope>NUCLEOTIDE SEQUENCE [LARGE SCALE GENOMIC DNA]</scope>
    <source>
        <strain evidence="14 15">RCEF 1005</strain>
    </source>
</reference>
<dbReference type="STRING" id="1081108.A0A169YK37"/>
<keyword evidence="5 9" id="KW-0378">Hydrolase</keyword>
<name>A0A169YK37_CORDF</name>
<feature type="active site" evidence="8">
    <location>
        <position position="280"/>
    </location>
</feature>
<dbReference type="PROSITE" id="PS00141">
    <property type="entry name" value="ASP_PROTEASE"/>
    <property type="match status" value="1"/>
</dbReference>
<feature type="region of interest" description="Disordered" evidence="10">
    <location>
        <begin position="88"/>
        <end position="112"/>
    </location>
</feature>
<comment type="similarity">
    <text evidence="1 9">Belongs to the peptidase A1 family.</text>
</comment>
<gene>
    <name evidence="14" type="ORF">LEL_01809</name>
</gene>
<evidence type="ECO:0000256" key="10">
    <source>
        <dbReference type="SAM" id="MobiDB-lite"/>
    </source>
</evidence>
<feature type="transmembrane region" description="Helical" evidence="11">
    <location>
        <begin position="467"/>
        <end position="488"/>
    </location>
</feature>
<dbReference type="SUPFAM" id="SSF50630">
    <property type="entry name" value="Acid proteases"/>
    <property type="match status" value="1"/>
</dbReference>
<evidence type="ECO:0000313" key="15">
    <source>
        <dbReference type="Proteomes" id="UP000076881"/>
    </source>
</evidence>
<accession>A0A169YK37</accession>
<keyword evidence="4 9" id="KW-0064">Aspartyl protease</keyword>
<dbReference type="PANTHER" id="PTHR47966">
    <property type="entry name" value="BETA-SITE APP-CLEAVING ENZYME, ISOFORM A-RELATED"/>
    <property type="match status" value="1"/>
</dbReference>
<dbReference type="Pfam" id="PF00026">
    <property type="entry name" value="Asp"/>
    <property type="match status" value="1"/>
</dbReference>
<proteinExistence type="inferred from homology"/>
<evidence type="ECO:0000256" key="2">
    <source>
        <dbReference type="ARBA" id="ARBA00022670"/>
    </source>
</evidence>